<dbReference type="GO" id="GO:0001965">
    <property type="term" value="F:G-protein alpha-subunit binding"/>
    <property type="evidence" value="ECO:0007669"/>
    <property type="project" value="TreeGrafter"/>
</dbReference>
<dbReference type="SUPFAM" id="SSF141072">
    <property type="entry name" value="CalX-like"/>
    <property type="match status" value="2"/>
</dbReference>
<feature type="non-terminal residue" evidence="6">
    <location>
        <position position="187"/>
    </location>
</feature>
<dbReference type="GO" id="GO:0032420">
    <property type="term" value="C:stereocilium"/>
    <property type="evidence" value="ECO:0007669"/>
    <property type="project" value="TreeGrafter"/>
</dbReference>
<dbReference type="GO" id="GO:0007601">
    <property type="term" value="P:visual perception"/>
    <property type="evidence" value="ECO:0007669"/>
    <property type="project" value="TreeGrafter"/>
</dbReference>
<dbReference type="GO" id="GO:0004930">
    <property type="term" value="F:G protein-coupled receptor activity"/>
    <property type="evidence" value="ECO:0007669"/>
    <property type="project" value="InterPro"/>
</dbReference>
<dbReference type="InterPro" id="IPR026919">
    <property type="entry name" value="ADGRV1"/>
</dbReference>
<dbReference type="GO" id="GO:0071277">
    <property type="term" value="P:cellular response to calcium ion"/>
    <property type="evidence" value="ECO:0007669"/>
    <property type="project" value="TreeGrafter"/>
</dbReference>
<keyword evidence="5" id="KW-1185">Reference proteome</keyword>
<feature type="domain" description="Calx-beta" evidence="4">
    <location>
        <begin position="102"/>
        <end position="150"/>
    </location>
</feature>
<evidence type="ECO:0000256" key="1">
    <source>
        <dbReference type="ARBA" id="ARBA00022729"/>
    </source>
</evidence>
<dbReference type="GO" id="GO:0016020">
    <property type="term" value="C:membrane"/>
    <property type="evidence" value="ECO:0007669"/>
    <property type="project" value="InterPro"/>
</dbReference>
<evidence type="ECO:0000313" key="6">
    <source>
        <dbReference type="RefSeq" id="XP_010764610.1"/>
    </source>
</evidence>
<dbReference type="Gene3D" id="2.60.40.2030">
    <property type="match status" value="1"/>
</dbReference>
<dbReference type="InterPro" id="IPR038081">
    <property type="entry name" value="CalX-like_sf"/>
</dbReference>
<evidence type="ECO:0000256" key="3">
    <source>
        <dbReference type="ARBA" id="ARBA00022837"/>
    </source>
</evidence>
<sequence length="187" mass="20133">MKTLVIRALADTTLEGDEHFTVRLFPAGSGAVIDPLNGIATITIRADKAALGIIGIEEASRNILIGEPQGDYNGSAVVSLVRGPGVFGEVLVYWNITPAAISQFEEISGTVTMRDRQSAATITLKALDDELPEERREFQLTLTSATSGLEISPIAKHARIIMAASDNPYGRFSFTQHQIMASEEEGM</sequence>
<dbReference type="Pfam" id="PF03160">
    <property type="entry name" value="Calx-beta"/>
    <property type="match status" value="2"/>
</dbReference>
<feature type="domain" description="Calx-beta" evidence="4">
    <location>
        <begin position="2"/>
        <end position="46"/>
    </location>
</feature>
<dbReference type="InterPro" id="IPR003644">
    <property type="entry name" value="Calx_beta"/>
</dbReference>
<evidence type="ECO:0000256" key="2">
    <source>
        <dbReference type="ARBA" id="ARBA00022737"/>
    </source>
</evidence>
<dbReference type="GeneID" id="104941240"/>
<dbReference type="GO" id="GO:0010855">
    <property type="term" value="F:adenylate cyclase inhibitor activity"/>
    <property type="evidence" value="ECO:0007669"/>
    <property type="project" value="TreeGrafter"/>
</dbReference>
<keyword evidence="2" id="KW-0677">Repeat</keyword>
<evidence type="ECO:0000259" key="4">
    <source>
        <dbReference type="Pfam" id="PF03160"/>
    </source>
</evidence>
<dbReference type="OrthoDB" id="2324346at2759"/>
<dbReference type="GO" id="GO:0007605">
    <property type="term" value="P:sensory perception of sound"/>
    <property type="evidence" value="ECO:0007669"/>
    <property type="project" value="TreeGrafter"/>
</dbReference>
<dbReference type="PANTHER" id="PTHR46682">
    <property type="entry name" value="ADHESION G-PROTEIN COUPLED RECEPTOR V1"/>
    <property type="match status" value="1"/>
</dbReference>
<dbReference type="PANTHER" id="PTHR46682:SF1">
    <property type="entry name" value="ADHESION G-PROTEIN COUPLED RECEPTOR V1"/>
    <property type="match status" value="1"/>
</dbReference>
<evidence type="ECO:0000313" key="5">
    <source>
        <dbReference type="Proteomes" id="UP000504611"/>
    </source>
</evidence>
<proteinExistence type="predicted"/>
<dbReference type="AlphaFoldDB" id="A0A6I9MT50"/>
<protein>
    <submittedName>
        <fullName evidence="6">G-protein coupled receptor 98-like</fullName>
    </submittedName>
</protein>
<gene>
    <name evidence="6" type="primary">LOC104941240</name>
</gene>
<dbReference type="Proteomes" id="UP000504611">
    <property type="component" value="Unplaced"/>
</dbReference>
<dbReference type="GO" id="GO:0005737">
    <property type="term" value="C:cytoplasm"/>
    <property type="evidence" value="ECO:0007669"/>
    <property type="project" value="TreeGrafter"/>
</dbReference>
<organism evidence="5 6">
    <name type="scientific">Notothenia coriiceps</name>
    <name type="common">black rockcod</name>
    <dbReference type="NCBI Taxonomy" id="8208"/>
    <lineage>
        <taxon>Eukaryota</taxon>
        <taxon>Metazoa</taxon>
        <taxon>Chordata</taxon>
        <taxon>Craniata</taxon>
        <taxon>Vertebrata</taxon>
        <taxon>Euteleostomi</taxon>
        <taxon>Actinopterygii</taxon>
        <taxon>Neopterygii</taxon>
        <taxon>Teleostei</taxon>
        <taxon>Neoteleostei</taxon>
        <taxon>Acanthomorphata</taxon>
        <taxon>Eupercaria</taxon>
        <taxon>Perciformes</taxon>
        <taxon>Notothenioidei</taxon>
        <taxon>Nototheniidae</taxon>
        <taxon>Notothenia</taxon>
    </lineage>
</organism>
<dbReference type="RefSeq" id="XP_010764610.1">
    <property type="nucleotide sequence ID" value="XM_010766308.1"/>
</dbReference>
<name>A0A6I9MT50_9TELE</name>
<accession>A0A6I9MT50</accession>
<keyword evidence="1" id="KW-0732">Signal</keyword>
<dbReference type="KEGG" id="ncc:104941240"/>
<keyword evidence="3" id="KW-0106">Calcium</keyword>
<reference evidence="6" key="1">
    <citation type="submission" date="2025-08" db="UniProtKB">
        <authorList>
            <consortium name="RefSeq"/>
        </authorList>
    </citation>
    <scope>IDENTIFICATION</scope>
    <source>
        <tissue evidence="6">Muscle</tissue>
    </source>
</reference>